<dbReference type="Gene3D" id="3.40.50.300">
    <property type="entry name" value="P-loop containing nucleotide triphosphate hydrolases"/>
    <property type="match status" value="2"/>
</dbReference>
<dbReference type="PROSITE" id="PS51194">
    <property type="entry name" value="HELICASE_CTER"/>
    <property type="match status" value="1"/>
</dbReference>
<evidence type="ECO:0000259" key="5">
    <source>
        <dbReference type="PROSITE" id="PS51192"/>
    </source>
</evidence>
<evidence type="ECO:0000259" key="6">
    <source>
        <dbReference type="PROSITE" id="PS51194"/>
    </source>
</evidence>
<evidence type="ECO:0000313" key="8">
    <source>
        <dbReference type="Proteomes" id="UP001279681"/>
    </source>
</evidence>
<organism evidence="7 8">
    <name type="scientific">Candidatus Cetobacterium colombiensis</name>
    <dbReference type="NCBI Taxonomy" id="3073100"/>
    <lineage>
        <taxon>Bacteria</taxon>
        <taxon>Fusobacteriati</taxon>
        <taxon>Fusobacteriota</taxon>
        <taxon>Fusobacteriia</taxon>
        <taxon>Fusobacteriales</taxon>
        <taxon>Fusobacteriaceae</taxon>
        <taxon>Cetobacterium</taxon>
    </lineage>
</organism>
<dbReference type="EMBL" id="JAVIKH010000002">
    <property type="protein sequence ID" value="MDX8335221.1"/>
    <property type="molecule type" value="Genomic_DNA"/>
</dbReference>
<keyword evidence="1" id="KW-0547">Nucleotide-binding</keyword>
<evidence type="ECO:0000256" key="4">
    <source>
        <dbReference type="ARBA" id="ARBA00022840"/>
    </source>
</evidence>
<evidence type="ECO:0000256" key="2">
    <source>
        <dbReference type="ARBA" id="ARBA00022801"/>
    </source>
</evidence>
<name>A0ABU4W6S1_9FUSO</name>
<dbReference type="GO" id="GO:0004386">
    <property type="term" value="F:helicase activity"/>
    <property type="evidence" value="ECO:0007669"/>
    <property type="project" value="UniProtKB-KW"/>
</dbReference>
<dbReference type="CDD" id="cd17926">
    <property type="entry name" value="DEXHc_RE"/>
    <property type="match status" value="1"/>
</dbReference>
<dbReference type="Proteomes" id="UP001279681">
    <property type="component" value="Unassembled WGS sequence"/>
</dbReference>
<feature type="domain" description="Helicase C-terminal" evidence="6">
    <location>
        <begin position="511"/>
        <end position="684"/>
    </location>
</feature>
<dbReference type="InterPro" id="IPR014001">
    <property type="entry name" value="Helicase_ATP-bd"/>
</dbReference>
<dbReference type="SMART" id="SM00490">
    <property type="entry name" value="HELICc"/>
    <property type="match status" value="1"/>
</dbReference>
<dbReference type="PANTHER" id="PTHR11274">
    <property type="entry name" value="RAD25/XP-B DNA REPAIR HELICASE"/>
    <property type="match status" value="1"/>
</dbReference>
<gene>
    <name evidence="7" type="ORF">RFV38_01730</name>
</gene>
<dbReference type="InterPro" id="IPR001650">
    <property type="entry name" value="Helicase_C-like"/>
</dbReference>
<reference evidence="8" key="1">
    <citation type="submission" date="2023-07" db="EMBL/GenBank/DDBJ databases">
        <authorList>
            <person name="Colorado M.A."/>
            <person name="Villamil L.M."/>
            <person name="Melo J.F."/>
            <person name="Rodriguez J.A."/>
            <person name="Ruiz R.Y."/>
        </authorList>
    </citation>
    <scope>NUCLEOTIDE SEQUENCE [LARGE SCALE GENOMIC DNA]</scope>
    <source>
        <strain evidence="8">C33</strain>
    </source>
</reference>
<dbReference type="InterPro" id="IPR027417">
    <property type="entry name" value="P-loop_NTPase"/>
</dbReference>
<keyword evidence="8" id="KW-1185">Reference proteome</keyword>
<sequence length="699" mass="81518">MNSFEILDLKTSYRSDNDDIYCDFFEKCLKNSISYDRAVGYFTSDSLCLLLEGIENLIKNNGLMRVVTSPKLSEKDLEIIKKIDDIEVINLKIEKELEKFYSGKEEDITKIFSWLLSKNILQLKIAYQKNHFGIYHEKFGIFRDVKNNKIAFSGSVNETIGGMSRNFESIDVYSSADGKKDLERIENKEKDFEKLWSNETNKIEVIDLSEAIKKNIISKAPTDEEIKVILNKKHKKNLLKGLSKPEWLMVREYQSEAFKSWKNNNFKGILEMATGSGKTLTALNIMREVSKEKRMFFIVVCPQTYLVRQWSEEIKEFGIKSVICNSENKNWKDEINRKLFLLNENQEDAVVAVVTNKTLQNISFLRAIRRIKKEIMIVVDECHNIGSSSFEDFLEKEELKKISMRLGLSATPDRQGDQKGNEIIEKYLGNVVFQFSLEDAIKGGFLTNYKYYPYFVTLTEEEEEEYIELSKKISSMSFSKPSNIKDRKKESTPLEMLLFKRARLLNLTNNKVDKLLEIIDEDSFNNLIYVGAGKSRSEYEDNEQKFIDKTIDIISEKLNFKLMKFTSQESKEEREEVIGKFVKKDINAVVAIKCLDEGINIPSIERAYILGSTGNYREYVQRRGRILRKAEGKDIAEIHDFLIIPRSYENYEPIQDSNFNYEKKLIEGELKRLQEYNSLALNKYRNESELKKIKEFYGI</sequence>
<evidence type="ECO:0000256" key="1">
    <source>
        <dbReference type="ARBA" id="ARBA00022741"/>
    </source>
</evidence>
<keyword evidence="4" id="KW-0067">ATP-binding</keyword>
<evidence type="ECO:0000256" key="3">
    <source>
        <dbReference type="ARBA" id="ARBA00022806"/>
    </source>
</evidence>
<feature type="domain" description="Helicase ATP-binding" evidence="5">
    <location>
        <begin position="259"/>
        <end position="430"/>
    </location>
</feature>
<proteinExistence type="predicted"/>
<dbReference type="Gene3D" id="3.30.870.10">
    <property type="entry name" value="Endonuclease Chain A"/>
    <property type="match status" value="1"/>
</dbReference>
<dbReference type="SUPFAM" id="SSF52540">
    <property type="entry name" value="P-loop containing nucleoside triphosphate hydrolases"/>
    <property type="match status" value="2"/>
</dbReference>
<dbReference type="RefSeq" id="WP_320312634.1">
    <property type="nucleotide sequence ID" value="NZ_JAVIKH010000002.1"/>
</dbReference>
<dbReference type="CDD" id="cd09179">
    <property type="entry name" value="PLDc_N_DEXD_a"/>
    <property type="match status" value="1"/>
</dbReference>
<protein>
    <submittedName>
        <fullName evidence="7">DEAD/DEAH box helicase family protein</fullName>
    </submittedName>
</protein>
<dbReference type="SMART" id="SM00487">
    <property type="entry name" value="DEXDc"/>
    <property type="match status" value="1"/>
</dbReference>
<dbReference type="Pfam" id="PF04851">
    <property type="entry name" value="ResIII"/>
    <property type="match status" value="1"/>
</dbReference>
<dbReference type="InterPro" id="IPR050615">
    <property type="entry name" value="ATP-dep_DNA_Helicase"/>
</dbReference>
<dbReference type="PANTHER" id="PTHR11274:SF0">
    <property type="entry name" value="GENERAL TRANSCRIPTION AND DNA REPAIR FACTOR IIH HELICASE SUBUNIT XPB"/>
    <property type="match status" value="1"/>
</dbReference>
<dbReference type="InterPro" id="IPR006935">
    <property type="entry name" value="Helicase/UvrB_N"/>
</dbReference>
<accession>A0ABU4W6S1</accession>
<dbReference type="Pfam" id="PF00271">
    <property type="entry name" value="Helicase_C"/>
    <property type="match status" value="1"/>
</dbReference>
<keyword evidence="3 7" id="KW-0347">Helicase</keyword>
<evidence type="ECO:0000313" key="7">
    <source>
        <dbReference type="EMBL" id="MDX8335221.1"/>
    </source>
</evidence>
<comment type="caution">
    <text evidence="7">The sequence shown here is derived from an EMBL/GenBank/DDBJ whole genome shotgun (WGS) entry which is preliminary data.</text>
</comment>
<dbReference type="PROSITE" id="PS51192">
    <property type="entry name" value="HELICASE_ATP_BIND_1"/>
    <property type="match status" value="1"/>
</dbReference>
<keyword evidence="2" id="KW-0378">Hydrolase</keyword>